<evidence type="ECO:0000313" key="1">
    <source>
        <dbReference type="EMBL" id="KAJ3569000.1"/>
    </source>
</evidence>
<dbReference type="EMBL" id="JANIEX010000312">
    <property type="protein sequence ID" value="KAJ3569000.1"/>
    <property type="molecule type" value="Genomic_DNA"/>
</dbReference>
<reference evidence="1" key="1">
    <citation type="submission" date="2022-07" db="EMBL/GenBank/DDBJ databases">
        <title>Genome Sequence of Leucocoprinus birnbaumii.</title>
        <authorList>
            <person name="Buettner E."/>
        </authorList>
    </citation>
    <scope>NUCLEOTIDE SEQUENCE</scope>
    <source>
        <strain evidence="1">VT141</strain>
    </source>
</reference>
<evidence type="ECO:0000313" key="2">
    <source>
        <dbReference type="Proteomes" id="UP001213000"/>
    </source>
</evidence>
<sequence>MRPFITEDCCAFELQKSFKLYSANEAGDPWLKPDDLAWVRDSVTALWPKIVAMARAKKRQGEIVGLVTHGNHLSPDVIDGPEHAMVQLFDRFYICFGTIHVACHSAGEIAIFPTEDHCFNTQPMQQSYDIEDEVDLRGIGALVIDNHRIDAAADAKI</sequence>
<dbReference type="AlphaFoldDB" id="A0AAD5VTG0"/>
<dbReference type="Proteomes" id="UP001213000">
    <property type="component" value="Unassembled WGS sequence"/>
</dbReference>
<comment type="caution">
    <text evidence="1">The sequence shown here is derived from an EMBL/GenBank/DDBJ whole genome shotgun (WGS) entry which is preliminary data.</text>
</comment>
<name>A0AAD5VTG0_9AGAR</name>
<gene>
    <name evidence="1" type="ORF">NP233_g5342</name>
</gene>
<keyword evidence="2" id="KW-1185">Reference proteome</keyword>
<organism evidence="1 2">
    <name type="scientific">Leucocoprinus birnbaumii</name>
    <dbReference type="NCBI Taxonomy" id="56174"/>
    <lineage>
        <taxon>Eukaryota</taxon>
        <taxon>Fungi</taxon>
        <taxon>Dikarya</taxon>
        <taxon>Basidiomycota</taxon>
        <taxon>Agaricomycotina</taxon>
        <taxon>Agaricomycetes</taxon>
        <taxon>Agaricomycetidae</taxon>
        <taxon>Agaricales</taxon>
        <taxon>Agaricineae</taxon>
        <taxon>Agaricaceae</taxon>
        <taxon>Leucocoprinus</taxon>
    </lineage>
</organism>
<accession>A0AAD5VTG0</accession>
<protein>
    <submittedName>
        <fullName evidence="1">Uncharacterized protein</fullName>
    </submittedName>
</protein>
<proteinExistence type="predicted"/>